<dbReference type="AlphaFoldDB" id="A0A1L6RE94"/>
<evidence type="ECO:0000313" key="6">
    <source>
        <dbReference type="Proteomes" id="UP000185473"/>
    </source>
</evidence>
<dbReference type="InterPro" id="IPR000843">
    <property type="entry name" value="HTH_LacI"/>
</dbReference>
<dbReference type="RefSeq" id="WP_075270519.1">
    <property type="nucleotide sequence ID" value="NZ_CP014332.1"/>
</dbReference>
<dbReference type="KEGG" id="wjo:FOL01_1941"/>
<evidence type="ECO:0000256" key="1">
    <source>
        <dbReference type="ARBA" id="ARBA00023015"/>
    </source>
</evidence>
<dbReference type="Proteomes" id="UP000185473">
    <property type="component" value="Chromosome"/>
</dbReference>
<evidence type="ECO:0000256" key="3">
    <source>
        <dbReference type="ARBA" id="ARBA00023163"/>
    </source>
</evidence>
<protein>
    <submittedName>
        <fullName evidence="5">Transcriptional regulator</fullName>
    </submittedName>
</protein>
<dbReference type="InterPro" id="IPR046335">
    <property type="entry name" value="LacI/GalR-like_sensor"/>
</dbReference>
<dbReference type="SMART" id="SM00354">
    <property type="entry name" value="HTH_LACI"/>
    <property type="match status" value="1"/>
</dbReference>
<dbReference type="CDD" id="cd06267">
    <property type="entry name" value="PBP1_LacI_sugar_binding-like"/>
    <property type="match status" value="1"/>
</dbReference>
<dbReference type="EMBL" id="CP014332">
    <property type="protein sequence ID" value="APS42800.1"/>
    <property type="molecule type" value="Genomic_DNA"/>
</dbReference>
<sequence length="313" mass="34941">MVSISDVAHEAHVSKMTVSRVINHPEQVSAEIRTDVQRVISQLGYVQNRAGRALANNRHYNIAFILLDDVNEIEPYYAHLLMHLTDSLRNEGYTLEMRHDRNFDLTNVDGFLVCGARHSDFDVLNNLPIPVVIYGTEAGITSVDIDNKAGTYLATQLLINRQYQHLLFLGMAIDEPFETNREAGYRQAMQEAGREPEIHHLPNNEQIALQFLQNNQLSANTGIIAATDRLGLGALRASRHQGLAVPDEVGIVGFDGIYIHQLAEQSLTTVQQPLKEIAEKMVQLLLAELAGEIVTSEYIVPELIHGETTMSKN</sequence>
<dbReference type="PROSITE" id="PS50932">
    <property type="entry name" value="HTH_LACI_2"/>
    <property type="match status" value="1"/>
</dbReference>
<accession>A0A1L6RE94</accession>
<dbReference type="GO" id="GO:0003700">
    <property type="term" value="F:DNA-binding transcription factor activity"/>
    <property type="evidence" value="ECO:0007669"/>
    <property type="project" value="TreeGrafter"/>
</dbReference>
<evidence type="ECO:0000259" key="4">
    <source>
        <dbReference type="PROSITE" id="PS50932"/>
    </source>
</evidence>
<dbReference type="PANTHER" id="PTHR30146:SF154">
    <property type="entry name" value="TRANSCRIPTION REGULATOR, MEMBER OF GALR FAMILY"/>
    <property type="match status" value="1"/>
</dbReference>
<dbReference type="Pfam" id="PF13377">
    <property type="entry name" value="Peripla_BP_3"/>
    <property type="match status" value="1"/>
</dbReference>
<dbReference type="PROSITE" id="PS00356">
    <property type="entry name" value="HTH_LACI_1"/>
    <property type="match status" value="1"/>
</dbReference>
<dbReference type="InterPro" id="IPR028082">
    <property type="entry name" value="Peripla_BP_I"/>
</dbReference>
<keyword evidence="2" id="KW-0238">DNA-binding</keyword>
<dbReference type="STRING" id="1631871.FOL01_1941"/>
<organism evidence="5 6">
    <name type="scientific">Weissella jogaejeotgali</name>
    <dbReference type="NCBI Taxonomy" id="1631871"/>
    <lineage>
        <taxon>Bacteria</taxon>
        <taxon>Bacillati</taxon>
        <taxon>Bacillota</taxon>
        <taxon>Bacilli</taxon>
        <taxon>Lactobacillales</taxon>
        <taxon>Lactobacillaceae</taxon>
        <taxon>Weissella</taxon>
    </lineage>
</organism>
<dbReference type="OrthoDB" id="9796186at2"/>
<dbReference type="SUPFAM" id="SSF47413">
    <property type="entry name" value="lambda repressor-like DNA-binding domains"/>
    <property type="match status" value="1"/>
</dbReference>
<keyword evidence="3" id="KW-0804">Transcription</keyword>
<feature type="domain" description="HTH lacI-type" evidence="4">
    <location>
        <begin position="2"/>
        <end position="56"/>
    </location>
</feature>
<gene>
    <name evidence="5" type="ORF">FOL01_1941</name>
</gene>
<proteinExistence type="predicted"/>
<evidence type="ECO:0000313" key="5">
    <source>
        <dbReference type="EMBL" id="APS42800.1"/>
    </source>
</evidence>
<keyword evidence="1" id="KW-0805">Transcription regulation</keyword>
<dbReference type="Gene3D" id="1.10.260.40">
    <property type="entry name" value="lambda repressor-like DNA-binding domains"/>
    <property type="match status" value="1"/>
</dbReference>
<name>A0A1L6RE94_9LACO</name>
<dbReference type="SUPFAM" id="SSF53822">
    <property type="entry name" value="Periplasmic binding protein-like I"/>
    <property type="match status" value="1"/>
</dbReference>
<keyword evidence="6" id="KW-1185">Reference proteome</keyword>
<dbReference type="Gene3D" id="3.40.50.2300">
    <property type="match status" value="2"/>
</dbReference>
<dbReference type="Pfam" id="PF00356">
    <property type="entry name" value="LacI"/>
    <property type="match status" value="1"/>
</dbReference>
<evidence type="ECO:0000256" key="2">
    <source>
        <dbReference type="ARBA" id="ARBA00023125"/>
    </source>
</evidence>
<dbReference type="InterPro" id="IPR010982">
    <property type="entry name" value="Lambda_DNA-bd_dom_sf"/>
</dbReference>
<dbReference type="GO" id="GO:0000976">
    <property type="term" value="F:transcription cis-regulatory region binding"/>
    <property type="evidence" value="ECO:0007669"/>
    <property type="project" value="TreeGrafter"/>
</dbReference>
<reference evidence="5 6" key="1">
    <citation type="submission" date="2016-02" db="EMBL/GenBank/DDBJ databases">
        <title>Complete Genome Sequence of Weissella jogaejeotgali FOL01.</title>
        <authorList>
            <person name="Lee J.-H."/>
            <person name="Ku H.-J."/>
        </authorList>
    </citation>
    <scope>NUCLEOTIDE SEQUENCE [LARGE SCALE GENOMIC DNA]</scope>
    <source>
        <strain evidence="5 6">FOL01</strain>
    </source>
</reference>
<dbReference type="CDD" id="cd01392">
    <property type="entry name" value="HTH_LacI"/>
    <property type="match status" value="1"/>
</dbReference>
<dbReference type="PANTHER" id="PTHR30146">
    <property type="entry name" value="LACI-RELATED TRANSCRIPTIONAL REPRESSOR"/>
    <property type="match status" value="1"/>
</dbReference>